<proteinExistence type="predicted"/>
<gene>
    <name evidence="1" type="ORF">ABG768_007484</name>
</gene>
<dbReference type="AlphaFoldDB" id="A0AAW1ZP85"/>
<name>A0AAW1ZP85_CULAL</name>
<evidence type="ECO:0000313" key="1">
    <source>
        <dbReference type="EMBL" id="KAK9962104.1"/>
    </source>
</evidence>
<keyword evidence="2" id="KW-1185">Reference proteome</keyword>
<comment type="caution">
    <text evidence="1">The sequence shown here is derived from an EMBL/GenBank/DDBJ whole genome shotgun (WGS) entry which is preliminary data.</text>
</comment>
<dbReference type="EMBL" id="JAWDJR010000015">
    <property type="protein sequence ID" value="KAK9962104.1"/>
    <property type="molecule type" value="Genomic_DNA"/>
</dbReference>
<protein>
    <submittedName>
        <fullName evidence="1">Uncharacterized protein</fullName>
    </submittedName>
</protein>
<organism evidence="1 2">
    <name type="scientific">Culter alburnus</name>
    <name type="common">Topmouth culter</name>
    <dbReference type="NCBI Taxonomy" id="194366"/>
    <lineage>
        <taxon>Eukaryota</taxon>
        <taxon>Metazoa</taxon>
        <taxon>Chordata</taxon>
        <taxon>Craniata</taxon>
        <taxon>Vertebrata</taxon>
        <taxon>Euteleostomi</taxon>
        <taxon>Actinopterygii</taxon>
        <taxon>Neopterygii</taxon>
        <taxon>Teleostei</taxon>
        <taxon>Ostariophysi</taxon>
        <taxon>Cypriniformes</taxon>
        <taxon>Xenocyprididae</taxon>
        <taxon>Xenocypridinae</taxon>
        <taxon>Culter</taxon>
    </lineage>
</organism>
<dbReference type="Proteomes" id="UP001479290">
    <property type="component" value="Unassembled WGS sequence"/>
</dbReference>
<feature type="non-terminal residue" evidence="1">
    <location>
        <position position="1"/>
    </location>
</feature>
<accession>A0AAW1ZP85</accession>
<reference evidence="1 2" key="1">
    <citation type="submission" date="2024-05" db="EMBL/GenBank/DDBJ databases">
        <title>A high-quality chromosomal-level genome assembly of Topmouth culter (Culter alburnus).</title>
        <authorList>
            <person name="Zhao H."/>
        </authorList>
    </citation>
    <scope>NUCLEOTIDE SEQUENCE [LARGE SCALE GENOMIC DNA]</scope>
    <source>
        <strain evidence="1">CATC2023</strain>
        <tissue evidence="1">Muscle</tissue>
    </source>
</reference>
<evidence type="ECO:0000313" key="2">
    <source>
        <dbReference type="Proteomes" id="UP001479290"/>
    </source>
</evidence>
<sequence>LLSRGNSVHAYIPIPGLARLDDGKQAACCCQKPRATSRRKNTTETQQMHQCTALLALHSR</sequence>